<evidence type="ECO:0000313" key="8">
    <source>
        <dbReference type="Proteomes" id="UP000179283"/>
    </source>
</evidence>
<dbReference type="PANTHER" id="PTHR33317">
    <property type="entry name" value="POLYNUCLEOTIDYL TRANSFERASE, RIBONUCLEASE H-LIKE SUPERFAMILY PROTEIN"/>
    <property type="match status" value="1"/>
</dbReference>
<dbReference type="GO" id="GO:0000967">
    <property type="term" value="P:rRNA 5'-end processing"/>
    <property type="evidence" value="ECO:0007669"/>
    <property type="project" value="UniProtKB-UniRule"/>
</dbReference>
<dbReference type="Proteomes" id="UP000179283">
    <property type="component" value="Unassembled WGS sequence"/>
</dbReference>
<protein>
    <recommendedName>
        <fullName evidence="5">Putative pre-16S rRNA nuclease</fullName>
        <ecNumber evidence="5">3.1.-.-</ecNumber>
    </recommendedName>
</protein>
<keyword evidence="1 5" id="KW-0963">Cytoplasm</keyword>
<dbReference type="PANTHER" id="PTHR33317:SF4">
    <property type="entry name" value="POLYNUCLEOTIDYL TRANSFERASE, RIBONUCLEASE H-LIKE SUPERFAMILY PROTEIN"/>
    <property type="match status" value="1"/>
</dbReference>
<dbReference type="NCBIfam" id="TIGR00250">
    <property type="entry name" value="RNAse_H_YqgF"/>
    <property type="match status" value="1"/>
</dbReference>
<gene>
    <name evidence="7" type="ORF">A2920_01405</name>
</gene>
<keyword evidence="3 5" id="KW-0540">Nuclease</keyword>
<name>A0A1G2U510_9BACT</name>
<keyword evidence="4 5" id="KW-0378">Hydrolase</keyword>
<reference evidence="7 8" key="1">
    <citation type="journal article" date="2016" name="Nat. Commun.">
        <title>Thousands of microbial genomes shed light on interconnected biogeochemical processes in an aquifer system.</title>
        <authorList>
            <person name="Anantharaman K."/>
            <person name="Brown C.T."/>
            <person name="Hug L.A."/>
            <person name="Sharon I."/>
            <person name="Castelle C.J."/>
            <person name="Probst A.J."/>
            <person name="Thomas B.C."/>
            <person name="Singh A."/>
            <person name="Wilkins M.J."/>
            <person name="Karaoz U."/>
            <person name="Brodie E.L."/>
            <person name="Williams K.H."/>
            <person name="Hubbard S.S."/>
            <person name="Banfield J.F."/>
        </authorList>
    </citation>
    <scope>NUCLEOTIDE SEQUENCE [LARGE SCALE GENOMIC DNA]</scope>
</reference>
<dbReference type="AlphaFoldDB" id="A0A1G2U510"/>
<comment type="similarity">
    <text evidence="5">Belongs to the YqgF HJR family.</text>
</comment>
<dbReference type="EMBL" id="MHWD01000008">
    <property type="protein sequence ID" value="OHB04581.1"/>
    <property type="molecule type" value="Genomic_DNA"/>
</dbReference>
<accession>A0A1G2U510</accession>
<comment type="subcellular location">
    <subcellularLocation>
        <location evidence="5">Cytoplasm</location>
    </subcellularLocation>
</comment>
<dbReference type="GO" id="GO:0016788">
    <property type="term" value="F:hydrolase activity, acting on ester bonds"/>
    <property type="evidence" value="ECO:0007669"/>
    <property type="project" value="UniProtKB-UniRule"/>
</dbReference>
<evidence type="ECO:0000256" key="5">
    <source>
        <dbReference type="HAMAP-Rule" id="MF_00651"/>
    </source>
</evidence>
<proteinExistence type="inferred from homology"/>
<dbReference type="SMART" id="SM00732">
    <property type="entry name" value="YqgFc"/>
    <property type="match status" value="1"/>
</dbReference>
<evidence type="ECO:0000313" key="7">
    <source>
        <dbReference type="EMBL" id="OHB04581.1"/>
    </source>
</evidence>
<evidence type="ECO:0000256" key="2">
    <source>
        <dbReference type="ARBA" id="ARBA00022517"/>
    </source>
</evidence>
<dbReference type="InterPro" id="IPR012337">
    <property type="entry name" value="RNaseH-like_sf"/>
</dbReference>
<dbReference type="GO" id="GO:0004518">
    <property type="term" value="F:nuclease activity"/>
    <property type="evidence" value="ECO:0007669"/>
    <property type="project" value="UniProtKB-KW"/>
</dbReference>
<organism evidence="7 8">
    <name type="scientific">Candidatus Zambryskibacteria bacterium RIFCSPLOWO2_01_FULL_43_17</name>
    <dbReference type="NCBI Taxonomy" id="1802760"/>
    <lineage>
        <taxon>Bacteria</taxon>
        <taxon>Candidatus Zambryskiibacteriota</taxon>
    </lineage>
</organism>
<dbReference type="GO" id="GO:0005829">
    <property type="term" value="C:cytosol"/>
    <property type="evidence" value="ECO:0007669"/>
    <property type="project" value="TreeGrafter"/>
</dbReference>
<dbReference type="InterPro" id="IPR037027">
    <property type="entry name" value="YqgF/RNaseH-like_dom_sf"/>
</dbReference>
<dbReference type="Gene3D" id="3.30.420.140">
    <property type="entry name" value="YqgF/RNase H-like domain"/>
    <property type="match status" value="1"/>
</dbReference>
<dbReference type="EC" id="3.1.-.-" evidence="5"/>
<dbReference type="SUPFAM" id="SSF53098">
    <property type="entry name" value="Ribonuclease H-like"/>
    <property type="match status" value="1"/>
</dbReference>
<comment type="caution">
    <text evidence="7">The sequence shown here is derived from an EMBL/GenBank/DDBJ whole genome shotgun (WGS) entry which is preliminary data.</text>
</comment>
<sequence>MKYLGIDYGIKRVGLAVSDSEGKMAFPLDVLSNDKRLIARIKQACSSEKIQSIVIGESQDFKGKDNPIMKDAKDFLKVLKKSINLPTHWEPEFLTSAEAERLQGKHGMLDASAAALILKSYLDKKGNK</sequence>
<evidence type="ECO:0000259" key="6">
    <source>
        <dbReference type="SMART" id="SM00732"/>
    </source>
</evidence>
<dbReference type="Pfam" id="PF03652">
    <property type="entry name" value="RuvX"/>
    <property type="match status" value="1"/>
</dbReference>
<dbReference type="InterPro" id="IPR006641">
    <property type="entry name" value="YqgF/RNaseH-like_dom"/>
</dbReference>
<dbReference type="CDD" id="cd16964">
    <property type="entry name" value="YqgF"/>
    <property type="match status" value="1"/>
</dbReference>
<evidence type="ECO:0000256" key="4">
    <source>
        <dbReference type="ARBA" id="ARBA00022801"/>
    </source>
</evidence>
<keyword evidence="2 5" id="KW-0690">Ribosome biogenesis</keyword>
<feature type="domain" description="YqgF/RNase H-like" evidence="6">
    <location>
        <begin position="1"/>
        <end position="99"/>
    </location>
</feature>
<evidence type="ECO:0000256" key="3">
    <source>
        <dbReference type="ARBA" id="ARBA00022722"/>
    </source>
</evidence>
<dbReference type="HAMAP" id="MF_00651">
    <property type="entry name" value="Nuclease_YqgF"/>
    <property type="match status" value="1"/>
</dbReference>
<evidence type="ECO:0000256" key="1">
    <source>
        <dbReference type="ARBA" id="ARBA00022490"/>
    </source>
</evidence>
<comment type="function">
    <text evidence="5">Could be a nuclease involved in processing of the 5'-end of pre-16S rRNA.</text>
</comment>
<dbReference type="InterPro" id="IPR005227">
    <property type="entry name" value="YqgF"/>
</dbReference>